<comment type="caution">
    <text evidence="8">The sequence shown here is derived from an EMBL/GenBank/DDBJ whole genome shotgun (WGS) entry which is preliminary data.</text>
</comment>
<sequence>MPRATDTTSPTYTMADRPGALPLLGHTPALVRDPLKFLAGLSGHGDLVRIRVGPHTAYAVCHPDLVQRFLAEDRTFDKGGPVYDRLREIAGDGLGTCPAAAHRRQRRMIQPLFHRDRLPAYAAVMSERVAALTSSWHDGQILDVPAAMHRLTAEVTVRCLFDAGADTSDIPEVQSSIDALISGATRRVLLPVPLVHRLPTPGNRRFHQARRRLRQITDTLIADHRSAGADQGNLLSLLLAPDAGGTGLNDAEIHDQVISFLLAGVESTAVTLSWAWHLIGTHPDIRQRLRDEVDAVLDGRPSLPADLPALELTGRIITETLRLYPPDAVLSRTTTADTVLGGHRVAAGTTMIYSPYQLHRRADLYQDPDRFDPDRWRTIGKPPPGSWVPFGGGARKCIADAFALTQASLTLATIAAHWQLHPALGRRPVRAARQAVLAPHRLSMRLRRAG</sequence>
<dbReference type="PRINTS" id="PR00385">
    <property type="entry name" value="P450"/>
</dbReference>
<dbReference type="RefSeq" id="WP_388110869.1">
    <property type="nucleotide sequence ID" value="NZ_JBIAHM010000011.1"/>
</dbReference>
<dbReference type="InterPro" id="IPR017972">
    <property type="entry name" value="Cyt_P450_CS"/>
</dbReference>
<comment type="similarity">
    <text evidence="1 7">Belongs to the cytochrome P450 family.</text>
</comment>
<evidence type="ECO:0000256" key="4">
    <source>
        <dbReference type="ARBA" id="ARBA00023002"/>
    </source>
</evidence>
<protein>
    <submittedName>
        <fullName evidence="8">Cytochrome P450</fullName>
    </submittedName>
</protein>
<proteinExistence type="inferred from homology"/>
<evidence type="ECO:0000256" key="1">
    <source>
        <dbReference type="ARBA" id="ARBA00010617"/>
    </source>
</evidence>
<keyword evidence="3 7" id="KW-0479">Metal-binding</keyword>
<evidence type="ECO:0000256" key="2">
    <source>
        <dbReference type="ARBA" id="ARBA00022617"/>
    </source>
</evidence>
<accession>A0ABW6M9G5</accession>
<dbReference type="Pfam" id="PF00067">
    <property type="entry name" value="p450"/>
    <property type="match status" value="1"/>
</dbReference>
<keyword evidence="5 7" id="KW-0408">Iron</keyword>
<keyword evidence="9" id="KW-1185">Reference proteome</keyword>
<keyword evidence="6 7" id="KW-0503">Monooxygenase</keyword>
<dbReference type="InterPro" id="IPR050196">
    <property type="entry name" value="Cytochrome_P450_Monoox"/>
</dbReference>
<dbReference type="SUPFAM" id="SSF48264">
    <property type="entry name" value="Cytochrome P450"/>
    <property type="match status" value="1"/>
</dbReference>
<dbReference type="InterPro" id="IPR036396">
    <property type="entry name" value="Cyt_P450_sf"/>
</dbReference>
<evidence type="ECO:0000256" key="3">
    <source>
        <dbReference type="ARBA" id="ARBA00022723"/>
    </source>
</evidence>
<organism evidence="8 9">
    <name type="scientific">Streptomyces hokutonensis</name>
    <dbReference type="NCBI Taxonomy" id="1306990"/>
    <lineage>
        <taxon>Bacteria</taxon>
        <taxon>Bacillati</taxon>
        <taxon>Actinomycetota</taxon>
        <taxon>Actinomycetes</taxon>
        <taxon>Kitasatosporales</taxon>
        <taxon>Streptomycetaceae</taxon>
        <taxon>Streptomyces</taxon>
    </lineage>
</organism>
<evidence type="ECO:0000256" key="6">
    <source>
        <dbReference type="ARBA" id="ARBA00023033"/>
    </source>
</evidence>
<dbReference type="PROSITE" id="PS00086">
    <property type="entry name" value="CYTOCHROME_P450"/>
    <property type="match status" value="1"/>
</dbReference>
<dbReference type="InterPro" id="IPR001128">
    <property type="entry name" value="Cyt_P450"/>
</dbReference>
<reference evidence="8 9" key="1">
    <citation type="submission" date="2024-10" db="EMBL/GenBank/DDBJ databases">
        <title>The Natural Products Discovery Center: Release of the First 8490 Sequenced Strains for Exploring Actinobacteria Biosynthetic Diversity.</title>
        <authorList>
            <person name="Kalkreuter E."/>
            <person name="Kautsar S.A."/>
            <person name="Yang D."/>
            <person name="Bader C.D."/>
            <person name="Teijaro C.N."/>
            <person name="Fluegel L."/>
            <person name="Davis C.M."/>
            <person name="Simpson J.R."/>
            <person name="Lauterbach L."/>
            <person name="Steele A.D."/>
            <person name="Gui C."/>
            <person name="Meng S."/>
            <person name="Li G."/>
            <person name="Viehrig K."/>
            <person name="Ye F."/>
            <person name="Su P."/>
            <person name="Kiefer A.F."/>
            <person name="Nichols A."/>
            <person name="Cepeda A.J."/>
            <person name="Yan W."/>
            <person name="Fan B."/>
            <person name="Jiang Y."/>
            <person name="Adhikari A."/>
            <person name="Zheng C.-J."/>
            <person name="Schuster L."/>
            <person name="Cowan T.M."/>
            <person name="Smanski M.J."/>
            <person name="Chevrette M.G."/>
            <person name="De Carvalho L.P.S."/>
            <person name="Shen B."/>
        </authorList>
    </citation>
    <scope>NUCLEOTIDE SEQUENCE [LARGE SCALE GENOMIC DNA]</scope>
    <source>
        <strain evidence="8 9">NPDC006488</strain>
    </source>
</reference>
<evidence type="ECO:0000313" key="8">
    <source>
        <dbReference type="EMBL" id="MFE9602762.1"/>
    </source>
</evidence>
<dbReference type="Proteomes" id="UP001601303">
    <property type="component" value="Unassembled WGS sequence"/>
</dbReference>
<evidence type="ECO:0000313" key="9">
    <source>
        <dbReference type="Proteomes" id="UP001601303"/>
    </source>
</evidence>
<dbReference type="PANTHER" id="PTHR24291:SF50">
    <property type="entry name" value="BIFUNCTIONAL ALBAFLAVENONE MONOOXYGENASE_TERPENE SYNTHASE"/>
    <property type="match status" value="1"/>
</dbReference>
<dbReference type="EMBL" id="JBIAHM010000011">
    <property type="protein sequence ID" value="MFE9602762.1"/>
    <property type="molecule type" value="Genomic_DNA"/>
</dbReference>
<keyword evidence="4 7" id="KW-0560">Oxidoreductase</keyword>
<gene>
    <name evidence="8" type="ORF">ACFYNQ_29890</name>
</gene>
<dbReference type="PANTHER" id="PTHR24291">
    <property type="entry name" value="CYTOCHROME P450 FAMILY 4"/>
    <property type="match status" value="1"/>
</dbReference>
<dbReference type="PRINTS" id="PR00463">
    <property type="entry name" value="EP450I"/>
</dbReference>
<evidence type="ECO:0000256" key="5">
    <source>
        <dbReference type="ARBA" id="ARBA00023004"/>
    </source>
</evidence>
<dbReference type="CDD" id="cd11049">
    <property type="entry name" value="CYP170A1-like"/>
    <property type="match status" value="1"/>
</dbReference>
<dbReference type="InterPro" id="IPR002401">
    <property type="entry name" value="Cyt_P450_E_grp-I"/>
</dbReference>
<keyword evidence="2 7" id="KW-0349">Heme</keyword>
<dbReference type="Gene3D" id="1.10.630.10">
    <property type="entry name" value="Cytochrome P450"/>
    <property type="match status" value="1"/>
</dbReference>
<name>A0ABW6M9G5_9ACTN</name>
<evidence type="ECO:0000256" key="7">
    <source>
        <dbReference type="RuleBase" id="RU000461"/>
    </source>
</evidence>